<dbReference type="FunFam" id="3.30.200.20:FF:000253">
    <property type="entry name" value="tribbles homolog 2"/>
    <property type="match status" value="1"/>
</dbReference>
<dbReference type="PROSITE" id="PS50011">
    <property type="entry name" value="PROTEIN_KINASE_DOM"/>
    <property type="match status" value="1"/>
</dbReference>
<sequence>MNTVNTSTGNVSPPASAVHINDLLPRLNKPDDQVGGSVGFVPVIGNVVPDGATIATDGTTVPNTTPDVVTVHGSPGAGSTAGTDVNPHEAELNRIFSIYTSAGANSDRASASYPLRDAISTNVTPPPVNAVILVDRYLLMEPVEGNNLYRCYDIKSHEELVCKIANNPCSNLLTAHFRLDGHQHVNSLHKVIQGNNQTYLLYSPSEGDLHSYVRVRKRLREPEARRLCRQMCEVVKSCHEQGIVLRDLKLRKFVFADRESLMKVMGDFKK</sequence>
<dbReference type="Pfam" id="PF00069">
    <property type="entry name" value="Pkinase"/>
    <property type="match status" value="1"/>
</dbReference>
<dbReference type="InterPro" id="IPR024104">
    <property type="entry name" value="Tribbles/Ser_Thr_kinase_40"/>
</dbReference>
<dbReference type="GO" id="GO:0005524">
    <property type="term" value="F:ATP binding"/>
    <property type="evidence" value="ECO:0007669"/>
    <property type="project" value="InterPro"/>
</dbReference>
<evidence type="ECO:0000313" key="2">
    <source>
        <dbReference type="EnsemblMetazoa" id="ACUA004027-PA"/>
    </source>
</evidence>
<reference evidence="2" key="2">
    <citation type="submission" date="2020-05" db="UniProtKB">
        <authorList>
            <consortium name="EnsemblMetazoa"/>
        </authorList>
    </citation>
    <scope>IDENTIFICATION</scope>
    <source>
        <strain evidence="2">A-37</strain>
    </source>
</reference>
<keyword evidence="3" id="KW-1185">Reference proteome</keyword>
<dbReference type="EnsemblMetazoa" id="ACUA004027-RA">
    <property type="protein sequence ID" value="ACUA004027-PA"/>
    <property type="gene ID" value="ACUA004027"/>
</dbReference>
<dbReference type="Proteomes" id="UP000075883">
    <property type="component" value="Unassembled WGS sequence"/>
</dbReference>
<accession>A0A182LX31</accession>
<dbReference type="InterPro" id="IPR011009">
    <property type="entry name" value="Kinase-like_dom_sf"/>
</dbReference>
<reference evidence="3" key="1">
    <citation type="submission" date="2013-09" db="EMBL/GenBank/DDBJ databases">
        <title>The Genome Sequence of Anopheles culicifacies species A.</title>
        <authorList>
            <consortium name="The Broad Institute Genomics Platform"/>
            <person name="Neafsey D.E."/>
            <person name="Besansky N."/>
            <person name="Howell P."/>
            <person name="Walton C."/>
            <person name="Young S.K."/>
            <person name="Zeng Q."/>
            <person name="Gargeya S."/>
            <person name="Fitzgerald M."/>
            <person name="Haas B."/>
            <person name="Abouelleil A."/>
            <person name="Allen A.W."/>
            <person name="Alvarado L."/>
            <person name="Arachchi H.M."/>
            <person name="Berlin A.M."/>
            <person name="Chapman S.B."/>
            <person name="Gainer-Dewar J."/>
            <person name="Goldberg J."/>
            <person name="Griggs A."/>
            <person name="Gujja S."/>
            <person name="Hansen M."/>
            <person name="Howarth C."/>
            <person name="Imamovic A."/>
            <person name="Ireland A."/>
            <person name="Larimer J."/>
            <person name="McCowan C."/>
            <person name="Murphy C."/>
            <person name="Pearson M."/>
            <person name="Poon T.W."/>
            <person name="Priest M."/>
            <person name="Roberts A."/>
            <person name="Saif S."/>
            <person name="Shea T."/>
            <person name="Sisk P."/>
            <person name="Sykes S."/>
            <person name="Wortman J."/>
            <person name="Nusbaum C."/>
            <person name="Birren B."/>
        </authorList>
    </citation>
    <scope>NUCLEOTIDE SEQUENCE [LARGE SCALE GENOMIC DNA]</scope>
    <source>
        <strain evidence="3">A-37</strain>
    </source>
</reference>
<name>A0A182LX31_9DIPT</name>
<dbReference type="GO" id="GO:0031434">
    <property type="term" value="F:mitogen-activated protein kinase kinase binding"/>
    <property type="evidence" value="ECO:0007669"/>
    <property type="project" value="TreeGrafter"/>
</dbReference>
<dbReference type="GO" id="GO:0005634">
    <property type="term" value="C:nucleus"/>
    <property type="evidence" value="ECO:0007669"/>
    <property type="project" value="TreeGrafter"/>
</dbReference>
<dbReference type="SUPFAM" id="SSF56112">
    <property type="entry name" value="Protein kinase-like (PK-like)"/>
    <property type="match status" value="1"/>
</dbReference>
<dbReference type="GO" id="GO:0032436">
    <property type="term" value="P:positive regulation of proteasomal ubiquitin-dependent protein catabolic process"/>
    <property type="evidence" value="ECO:0007669"/>
    <property type="project" value="TreeGrafter"/>
</dbReference>
<organism evidence="2 3">
    <name type="scientific">Anopheles culicifacies</name>
    <dbReference type="NCBI Taxonomy" id="139723"/>
    <lineage>
        <taxon>Eukaryota</taxon>
        <taxon>Metazoa</taxon>
        <taxon>Ecdysozoa</taxon>
        <taxon>Arthropoda</taxon>
        <taxon>Hexapoda</taxon>
        <taxon>Insecta</taxon>
        <taxon>Pterygota</taxon>
        <taxon>Neoptera</taxon>
        <taxon>Endopterygota</taxon>
        <taxon>Diptera</taxon>
        <taxon>Nematocera</taxon>
        <taxon>Culicoidea</taxon>
        <taxon>Culicidae</taxon>
        <taxon>Anophelinae</taxon>
        <taxon>Anopheles</taxon>
        <taxon>culicifacies species complex</taxon>
    </lineage>
</organism>
<dbReference type="PANTHER" id="PTHR22961:SF13">
    <property type="entry name" value="TRIBBLES"/>
    <property type="match status" value="1"/>
</dbReference>
<evidence type="ECO:0000259" key="1">
    <source>
        <dbReference type="PROSITE" id="PS50011"/>
    </source>
</evidence>
<dbReference type="VEuPathDB" id="VectorBase:ACUA004027"/>
<dbReference type="STRING" id="139723.A0A182LX31"/>
<protein>
    <recommendedName>
        <fullName evidence="1">Protein kinase domain-containing protein</fullName>
    </recommendedName>
</protein>
<proteinExistence type="predicted"/>
<feature type="domain" description="Protein kinase" evidence="1">
    <location>
        <begin position="137"/>
        <end position="270"/>
    </location>
</feature>
<dbReference type="EMBL" id="AXCM01000658">
    <property type="status" value="NOT_ANNOTATED_CDS"/>
    <property type="molecule type" value="Genomic_DNA"/>
</dbReference>
<dbReference type="PANTHER" id="PTHR22961">
    <property type="entry name" value="SER/THR PROTEIN KINASE-TRB"/>
    <property type="match status" value="1"/>
</dbReference>
<dbReference type="Gene3D" id="1.10.510.10">
    <property type="entry name" value="Transferase(Phosphotransferase) domain 1"/>
    <property type="match status" value="1"/>
</dbReference>
<evidence type="ECO:0000313" key="3">
    <source>
        <dbReference type="Proteomes" id="UP000075883"/>
    </source>
</evidence>
<dbReference type="AlphaFoldDB" id="A0A182LX31"/>
<dbReference type="InterPro" id="IPR000719">
    <property type="entry name" value="Prot_kinase_dom"/>
</dbReference>
<dbReference type="GO" id="GO:0004672">
    <property type="term" value="F:protein kinase activity"/>
    <property type="evidence" value="ECO:0007669"/>
    <property type="project" value="InterPro"/>
</dbReference>
<dbReference type="Gene3D" id="3.30.200.20">
    <property type="entry name" value="Phosphorylase Kinase, domain 1"/>
    <property type="match status" value="1"/>
</dbReference>